<dbReference type="AlphaFoldDB" id="A0A5C1NDP3"/>
<sequence length="254" mass="27875">MLLCVSGGTVLASDELSAQELTPEEQQAAKTEVWEPVPEKVSAEPGQAPSDAVVLFDGTNLDAWEGEEGGSAPWKIEDGAVSVARGQGGIRTKDAFCDMQLHVEWRAPADTQGYDGQDRGNSGIFLQERYEVQVLDSWDNPTYANGQAASVYKQHIPLVNASRAPGEWQNYDIIFTAPRFDTNGELESPAYVSVLHNGVLVQNHVEIQGNTEWIGEPEYTAHDCAPLYLQDHDADVSYRNIWVRPLSGEPDSES</sequence>
<protein>
    <submittedName>
        <fullName evidence="2">DUF1080 domain-containing protein</fullName>
    </submittedName>
</protein>
<dbReference type="OrthoDB" id="176168at2"/>
<proteinExistence type="predicted"/>
<evidence type="ECO:0000313" key="2">
    <source>
        <dbReference type="EMBL" id="QEM81792.1"/>
    </source>
</evidence>
<feature type="domain" description="3-keto-alpha-glucoside-1,2-lyase/3-keto-2-hydroxy-glucal hydratase" evidence="1">
    <location>
        <begin position="52"/>
        <end position="244"/>
    </location>
</feature>
<reference evidence="2" key="1">
    <citation type="submission" date="2021-02" db="EMBL/GenBank/DDBJ databases">
        <title>Strain Y2R2, a novel species of the genus Halomonas.</title>
        <authorList>
            <person name="Huang H."/>
        </authorList>
    </citation>
    <scope>NUCLEOTIDE SEQUENCE</scope>
    <source>
        <strain evidence="2">Y2R2</strain>
    </source>
</reference>
<dbReference type="Gene3D" id="2.60.120.560">
    <property type="entry name" value="Exo-inulinase, domain 1"/>
    <property type="match status" value="1"/>
</dbReference>
<dbReference type="GO" id="GO:0016787">
    <property type="term" value="F:hydrolase activity"/>
    <property type="evidence" value="ECO:0007669"/>
    <property type="project" value="InterPro"/>
</dbReference>
<dbReference type="EMBL" id="CP038437">
    <property type="protein sequence ID" value="QEM81792.1"/>
    <property type="molecule type" value="Genomic_DNA"/>
</dbReference>
<dbReference type="Pfam" id="PF06439">
    <property type="entry name" value="3keto-disac_hyd"/>
    <property type="match status" value="1"/>
</dbReference>
<accession>A0A5C1NDP3</accession>
<keyword evidence="3" id="KW-1185">Reference proteome</keyword>
<dbReference type="KEGG" id="hbh:E4T21_09680"/>
<evidence type="ECO:0000313" key="3">
    <source>
        <dbReference type="Proteomes" id="UP000324285"/>
    </source>
</evidence>
<name>A0A5C1NDP3_9GAMM</name>
<dbReference type="InterPro" id="IPR010496">
    <property type="entry name" value="AL/BT2_dom"/>
</dbReference>
<dbReference type="Proteomes" id="UP000324285">
    <property type="component" value="Chromosome"/>
</dbReference>
<evidence type="ECO:0000259" key="1">
    <source>
        <dbReference type="Pfam" id="PF06439"/>
    </source>
</evidence>
<dbReference type="RefSeq" id="WP_149284803.1">
    <property type="nucleotide sequence ID" value="NZ_CP038437.2"/>
</dbReference>
<organism evidence="2 3">
    <name type="scientific">Halomonas binhaiensis</name>
    <dbReference type="NCBI Taxonomy" id="2562282"/>
    <lineage>
        <taxon>Bacteria</taxon>
        <taxon>Pseudomonadati</taxon>
        <taxon>Pseudomonadota</taxon>
        <taxon>Gammaproteobacteria</taxon>
        <taxon>Oceanospirillales</taxon>
        <taxon>Halomonadaceae</taxon>
        <taxon>Halomonas</taxon>
    </lineage>
</organism>
<gene>
    <name evidence="2" type="ORF">E4T21_09680</name>
</gene>